<evidence type="ECO:0000313" key="2">
    <source>
        <dbReference type="EMBL" id="MFD2257850.1"/>
    </source>
</evidence>
<dbReference type="InterPro" id="IPR029068">
    <property type="entry name" value="Glyas_Bleomycin-R_OHBP_Dase"/>
</dbReference>
<dbReference type="Gene3D" id="3.10.180.10">
    <property type="entry name" value="2,3-Dihydroxybiphenyl 1,2-Dioxygenase, domain 1"/>
    <property type="match status" value="1"/>
</dbReference>
<dbReference type="EMBL" id="JBHUIT010000031">
    <property type="protein sequence ID" value="MFD2257850.1"/>
    <property type="molecule type" value="Genomic_DNA"/>
</dbReference>
<proteinExistence type="predicted"/>
<keyword evidence="3" id="KW-1185">Reference proteome</keyword>
<evidence type="ECO:0000313" key="3">
    <source>
        <dbReference type="Proteomes" id="UP001597375"/>
    </source>
</evidence>
<protein>
    <submittedName>
        <fullName evidence="2">VOC family protein</fullName>
    </submittedName>
</protein>
<dbReference type="CDD" id="cd07247">
    <property type="entry name" value="SgaA_N_like"/>
    <property type="match status" value="1"/>
</dbReference>
<dbReference type="Pfam" id="PF00903">
    <property type="entry name" value="Glyoxalase"/>
    <property type="match status" value="1"/>
</dbReference>
<dbReference type="InterPro" id="IPR037523">
    <property type="entry name" value="VOC_core"/>
</dbReference>
<accession>A0ABW5DBL8</accession>
<dbReference type="InterPro" id="IPR052164">
    <property type="entry name" value="Anthracycline_SecMetBiosynth"/>
</dbReference>
<sequence>MKTNALNWFEIFTNDLTKATEFYSTILAAELEPATMEGCQMAMFPSDTENGVGGAITRMEGCAPGAGGTLVYLNVEGDLDGVISRIPGAGGTIVKERFSISPHGFIAIFRDPEGNLVGLHSMS</sequence>
<name>A0ABW5DBL8_9BACT</name>
<dbReference type="PANTHER" id="PTHR33993">
    <property type="entry name" value="GLYOXALASE-RELATED"/>
    <property type="match status" value="1"/>
</dbReference>
<evidence type="ECO:0000259" key="1">
    <source>
        <dbReference type="PROSITE" id="PS51819"/>
    </source>
</evidence>
<comment type="caution">
    <text evidence="2">The sequence shown here is derived from an EMBL/GenBank/DDBJ whole genome shotgun (WGS) entry which is preliminary data.</text>
</comment>
<dbReference type="Proteomes" id="UP001597375">
    <property type="component" value="Unassembled WGS sequence"/>
</dbReference>
<dbReference type="PROSITE" id="PS51819">
    <property type="entry name" value="VOC"/>
    <property type="match status" value="1"/>
</dbReference>
<dbReference type="InterPro" id="IPR004360">
    <property type="entry name" value="Glyas_Fos-R_dOase_dom"/>
</dbReference>
<organism evidence="2 3">
    <name type="scientific">Luteolibacter algae</name>
    <dbReference type="NCBI Taxonomy" id="454151"/>
    <lineage>
        <taxon>Bacteria</taxon>
        <taxon>Pseudomonadati</taxon>
        <taxon>Verrucomicrobiota</taxon>
        <taxon>Verrucomicrobiia</taxon>
        <taxon>Verrucomicrobiales</taxon>
        <taxon>Verrucomicrobiaceae</taxon>
        <taxon>Luteolibacter</taxon>
    </lineage>
</organism>
<reference evidence="3" key="1">
    <citation type="journal article" date="2019" name="Int. J. Syst. Evol. Microbiol.">
        <title>The Global Catalogue of Microorganisms (GCM) 10K type strain sequencing project: providing services to taxonomists for standard genome sequencing and annotation.</title>
        <authorList>
            <consortium name="The Broad Institute Genomics Platform"/>
            <consortium name="The Broad Institute Genome Sequencing Center for Infectious Disease"/>
            <person name="Wu L."/>
            <person name="Ma J."/>
        </authorList>
    </citation>
    <scope>NUCLEOTIDE SEQUENCE [LARGE SCALE GENOMIC DNA]</scope>
    <source>
        <strain evidence="3">CGMCC 4.7106</strain>
    </source>
</reference>
<dbReference type="SUPFAM" id="SSF54593">
    <property type="entry name" value="Glyoxalase/Bleomycin resistance protein/Dihydroxybiphenyl dioxygenase"/>
    <property type="match status" value="1"/>
</dbReference>
<dbReference type="RefSeq" id="WP_386821218.1">
    <property type="nucleotide sequence ID" value="NZ_JBHUIT010000031.1"/>
</dbReference>
<feature type="domain" description="VOC" evidence="1">
    <location>
        <begin position="5"/>
        <end position="122"/>
    </location>
</feature>
<dbReference type="PANTHER" id="PTHR33993:SF2">
    <property type="entry name" value="VOC DOMAIN-CONTAINING PROTEIN"/>
    <property type="match status" value="1"/>
</dbReference>
<gene>
    <name evidence="2" type="ORF">ACFSSA_14300</name>
</gene>